<dbReference type="PANTHER" id="PTHR33695:SF1">
    <property type="entry name" value="LIPOPROTEIN SIGNAL PEPTIDASE"/>
    <property type="match status" value="1"/>
</dbReference>
<evidence type="ECO:0000256" key="6">
    <source>
        <dbReference type="ARBA" id="ARBA00022801"/>
    </source>
</evidence>
<dbReference type="InterPro" id="IPR001872">
    <property type="entry name" value="Peptidase_A8"/>
</dbReference>
<keyword evidence="3 9" id="KW-0645">Protease</keyword>
<feature type="transmembrane region" description="Helical" evidence="9">
    <location>
        <begin position="66"/>
        <end position="87"/>
    </location>
</feature>
<evidence type="ECO:0000256" key="2">
    <source>
        <dbReference type="ARBA" id="ARBA00022475"/>
    </source>
</evidence>
<evidence type="ECO:0000256" key="9">
    <source>
        <dbReference type="HAMAP-Rule" id="MF_00161"/>
    </source>
</evidence>
<comment type="pathway">
    <text evidence="9">Protein modification; lipoprotein biosynthesis (signal peptide cleavage).</text>
</comment>
<comment type="function">
    <text evidence="9">This protein specifically catalyzes the removal of signal peptides from prolipoproteins.</text>
</comment>
<dbReference type="NCBIfam" id="TIGR00077">
    <property type="entry name" value="lspA"/>
    <property type="match status" value="1"/>
</dbReference>
<dbReference type="HAMAP" id="MF_00161">
    <property type="entry name" value="LspA"/>
    <property type="match status" value="1"/>
</dbReference>
<feature type="active site" evidence="9">
    <location>
        <position position="134"/>
    </location>
</feature>
<keyword evidence="2 9" id="KW-1003">Cell membrane</keyword>
<organism evidence="11 12">
    <name type="scientific">Aerophobetes bacterium</name>
    <dbReference type="NCBI Taxonomy" id="2030807"/>
    <lineage>
        <taxon>Bacteria</taxon>
        <taxon>Candidatus Aerophobota</taxon>
    </lineage>
</organism>
<dbReference type="GO" id="GO:0004190">
    <property type="term" value="F:aspartic-type endopeptidase activity"/>
    <property type="evidence" value="ECO:0007669"/>
    <property type="project" value="UniProtKB-UniRule"/>
</dbReference>
<dbReference type="AlphaFoldDB" id="A0A662DI52"/>
<gene>
    <name evidence="9 11" type="primary">lspA</name>
    <name evidence="11" type="ORF">DRI96_00295</name>
</gene>
<keyword evidence="6 9" id="KW-0378">Hydrolase</keyword>
<evidence type="ECO:0000256" key="4">
    <source>
        <dbReference type="ARBA" id="ARBA00022692"/>
    </source>
</evidence>
<dbReference type="PRINTS" id="PR00781">
    <property type="entry name" value="LIPOSIGPTASE"/>
</dbReference>
<sequence>MRIETIANRRFLFFVLFIFFLFIFDQLSKQLVISHIPPGNSFPIVTGFIYFTPVKNQRLFMGLFSLPYHLTIFLTVFVITLFLFLLLLNLREKGNFEMAFIISGTVANLWDRLSRGGVIDFIDLKIWPIFNLADIFITVGAILLFIDLITLRKKCTE</sequence>
<evidence type="ECO:0000256" key="10">
    <source>
        <dbReference type="RuleBase" id="RU004181"/>
    </source>
</evidence>
<keyword evidence="8 9" id="KW-0472">Membrane</keyword>
<keyword evidence="4 9" id="KW-0812">Transmembrane</keyword>
<proteinExistence type="inferred from homology"/>
<dbReference type="UniPathway" id="UPA00665"/>
<evidence type="ECO:0000313" key="11">
    <source>
        <dbReference type="EMBL" id="RLE15195.1"/>
    </source>
</evidence>
<comment type="caution">
    <text evidence="9">Lacks conserved residue(s) required for the propagation of feature annotation.</text>
</comment>
<comment type="subcellular location">
    <subcellularLocation>
        <location evidence="9">Cell membrane</location>
        <topology evidence="9">Multi-pass membrane protein</topology>
    </subcellularLocation>
</comment>
<protein>
    <recommendedName>
        <fullName evidence="9">Lipoprotein signal peptidase</fullName>
        <ecNumber evidence="9">3.4.23.36</ecNumber>
    </recommendedName>
    <alternativeName>
        <fullName evidence="9">Prolipoprotein signal peptidase</fullName>
    </alternativeName>
    <alternativeName>
        <fullName evidence="9">Signal peptidase II</fullName>
        <shortName evidence="9">SPase II</shortName>
    </alternativeName>
</protein>
<evidence type="ECO:0000256" key="7">
    <source>
        <dbReference type="ARBA" id="ARBA00022989"/>
    </source>
</evidence>
<feature type="active site" evidence="9">
    <location>
        <position position="120"/>
    </location>
</feature>
<evidence type="ECO:0000256" key="3">
    <source>
        <dbReference type="ARBA" id="ARBA00022670"/>
    </source>
</evidence>
<keyword evidence="7 9" id="KW-1133">Transmembrane helix</keyword>
<dbReference type="EC" id="3.4.23.36" evidence="9"/>
<dbReference type="GO" id="GO:0005886">
    <property type="term" value="C:plasma membrane"/>
    <property type="evidence" value="ECO:0007669"/>
    <property type="project" value="UniProtKB-SubCell"/>
</dbReference>
<keyword evidence="5 9" id="KW-0064">Aspartyl protease</keyword>
<evidence type="ECO:0000313" key="12">
    <source>
        <dbReference type="Proteomes" id="UP000267654"/>
    </source>
</evidence>
<dbReference type="Pfam" id="PF01252">
    <property type="entry name" value="Peptidase_A8"/>
    <property type="match status" value="1"/>
</dbReference>
<dbReference type="Proteomes" id="UP000267654">
    <property type="component" value="Unassembled WGS sequence"/>
</dbReference>
<evidence type="ECO:0000256" key="1">
    <source>
        <dbReference type="ARBA" id="ARBA00006139"/>
    </source>
</evidence>
<comment type="caution">
    <text evidence="11">The sequence shown here is derived from an EMBL/GenBank/DDBJ whole genome shotgun (WGS) entry which is preliminary data.</text>
</comment>
<dbReference type="GO" id="GO:0006508">
    <property type="term" value="P:proteolysis"/>
    <property type="evidence" value="ECO:0007669"/>
    <property type="project" value="UniProtKB-KW"/>
</dbReference>
<evidence type="ECO:0000256" key="5">
    <source>
        <dbReference type="ARBA" id="ARBA00022750"/>
    </source>
</evidence>
<name>A0A662DI52_UNCAE</name>
<comment type="similarity">
    <text evidence="1 9 10">Belongs to the peptidase A8 family.</text>
</comment>
<accession>A0A662DI52</accession>
<dbReference type="EMBL" id="QMQB01000006">
    <property type="protein sequence ID" value="RLE15195.1"/>
    <property type="molecule type" value="Genomic_DNA"/>
</dbReference>
<evidence type="ECO:0000256" key="8">
    <source>
        <dbReference type="ARBA" id="ARBA00023136"/>
    </source>
</evidence>
<dbReference type="PANTHER" id="PTHR33695">
    <property type="entry name" value="LIPOPROTEIN SIGNAL PEPTIDASE"/>
    <property type="match status" value="1"/>
</dbReference>
<reference evidence="11 12" key="1">
    <citation type="submission" date="2018-06" db="EMBL/GenBank/DDBJ databases">
        <title>Extensive metabolic versatility and redundancy in microbially diverse, dynamic hydrothermal sediments.</title>
        <authorList>
            <person name="Dombrowski N."/>
            <person name="Teske A."/>
            <person name="Baker B.J."/>
        </authorList>
    </citation>
    <scope>NUCLEOTIDE SEQUENCE [LARGE SCALE GENOMIC DNA]</scope>
    <source>
        <strain evidence="11">B19_G9</strain>
    </source>
</reference>
<comment type="catalytic activity">
    <reaction evidence="9">
        <text>Release of signal peptides from bacterial membrane prolipoproteins. Hydrolyzes -Xaa-Yaa-Zaa-|-(S,diacylglyceryl)Cys-, in which Xaa is hydrophobic (preferably Leu), and Yaa (Ala or Ser) and Zaa (Gly or Ala) have small, neutral side chains.</text>
        <dbReference type="EC" id="3.4.23.36"/>
    </reaction>
</comment>
<feature type="transmembrane region" description="Helical" evidence="9">
    <location>
        <begin position="130"/>
        <end position="151"/>
    </location>
</feature>